<accession>A0A6G1BYX4</accession>
<proteinExistence type="predicted"/>
<feature type="transmembrane region" description="Helical" evidence="1">
    <location>
        <begin position="32"/>
        <end position="52"/>
    </location>
</feature>
<keyword evidence="1" id="KW-0472">Membrane</keyword>
<name>A0A6G1BYX4_9ORYZ</name>
<gene>
    <name evidence="2" type="ORF">E2562_021342</name>
</gene>
<protein>
    <submittedName>
        <fullName evidence="2">Uncharacterized protein</fullName>
    </submittedName>
</protein>
<keyword evidence="1" id="KW-0812">Transmembrane</keyword>
<sequence length="104" mass="11810">MSHNCCSSNVRRSHMHQNVAIRNVAVASDHAVPLKLTMGHICSVFLVIFFLLRDQDLRLLSGLLLDPFHHLLGLEVARHRNLVFFPVHLDFLDACVRADDQNLS</sequence>
<evidence type="ECO:0000313" key="3">
    <source>
        <dbReference type="Proteomes" id="UP000479710"/>
    </source>
</evidence>
<dbReference type="AlphaFoldDB" id="A0A6G1BYX4"/>
<evidence type="ECO:0000313" key="2">
    <source>
        <dbReference type="EMBL" id="KAF0893106.1"/>
    </source>
</evidence>
<keyword evidence="3" id="KW-1185">Reference proteome</keyword>
<dbReference type="Proteomes" id="UP000479710">
    <property type="component" value="Unassembled WGS sequence"/>
</dbReference>
<organism evidence="2 3">
    <name type="scientific">Oryza meyeriana var. granulata</name>
    <dbReference type="NCBI Taxonomy" id="110450"/>
    <lineage>
        <taxon>Eukaryota</taxon>
        <taxon>Viridiplantae</taxon>
        <taxon>Streptophyta</taxon>
        <taxon>Embryophyta</taxon>
        <taxon>Tracheophyta</taxon>
        <taxon>Spermatophyta</taxon>
        <taxon>Magnoliopsida</taxon>
        <taxon>Liliopsida</taxon>
        <taxon>Poales</taxon>
        <taxon>Poaceae</taxon>
        <taxon>BOP clade</taxon>
        <taxon>Oryzoideae</taxon>
        <taxon>Oryzeae</taxon>
        <taxon>Oryzinae</taxon>
        <taxon>Oryza</taxon>
        <taxon>Oryza meyeriana</taxon>
    </lineage>
</organism>
<reference evidence="2 3" key="1">
    <citation type="submission" date="2019-11" db="EMBL/GenBank/DDBJ databases">
        <title>Whole genome sequence of Oryza granulata.</title>
        <authorList>
            <person name="Li W."/>
        </authorList>
    </citation>
    <scope>NUCLEOTIDE SEQUENCE [LARGE SCALE GENOMIC DNA]</scope>
    <source>
        <strain evidence="3">cv. Menghai</strain>
        <tissue evidence="2">Leaf</tissue>
    </source>
</reference>
<evidence type="ECO:0000256" key="1">
    <source>
        <dbReference type="SAM" id="Phobius"/>
    </source>
</evidence>
<keyword evidence="1" id="KW-1133">Transmembrane helix</keyword>
<dbReference type="EMBL" id="SPHZ02000011">
    <property type="protein sequence ID" value="KAF0893106.1"/>
    <property type="molecule type" value="Genomic_DNA"/>
</dbReference>
<comment type="caution">
    <text evidence="2">The sequence shown here is derived from an EMBL/GenBank/DDBJ whole genome shotgun (WGS) entry which is preliminary data.</text>
</comment>